<name>A0ABX1BSA8_9ACTN</name>
<keyword evidence="1" id="KW-0732">Signal</keyword>
<reference evidence="2 3" key="1">
    <citation type="submission" date="2020-03" db="EMBL/GenBank/DDBJ databases">
        <title>WGS of actinomycetes isolated from Thailand.</title>
        <authorList>
            <person name="Thawai C."/>
        </authorList>
    </citation>
    <scope>NUCLEOTIDE SEQUENCE [LARGE SCALE GENOMIC DNA]</scope>
    <source>
        <strain evidence="2 3">PLAI 1-29</strain>
    </source>
</reference>
<dbReference type="EMBL" id="JAATEN010000001">
    <property type="protein sequence ID" value="NJP99337.1"/>
    <property type="molecule type" value="Genomic_DNA"/>
</dbReference>
<dbReference type="RefSeq" id="WP_168099925.1">
    <property type="nucleotide sequence ID" value="NZ_JAATEN010000001.1"/>
</dbReference>
<proteinExistence type="predicted"/>
<evidence type="ECO:0000313" key="3">
    <source>
        <dbReference type="Proteomes" id="UP000695264"/>
    </source>
</evidence>
<dbReference type="Proteomes" id="UP000695264">
    <property type="component" value="Unassembled WGS sequence"/>
</dbReference>
<protein>
    <submittedName>
        <fullName evidence="2">Uncharacterized protein</fullName>
    </submittedName>
</protein>
<feature type="chain" id="PRO_5047504839" evidence="1">
    <location>
        <begin position="30"/>
        <end position="115"/>
    </location>
</feature>
<comment type="caution">
    <text evidence="2">The sequence shown here is derived from an EMBL/GenBank/DDBJ whole genome shotgun (WGS) entry which is preliminary data.</text>
</comment>
<accession>A0ABX1BSA8</accession>
<sequence length="115" mass="12795">MASRERRGRRLAAAAVTVLFLTAASPALAISASVDEFSARTIDHHKRVRLHKAHNNGAIGKAQYKRKSTPSSVRNLWIKRDHASHITSGSGSRIFTLQVCHHKNNWPDDCSGWKN</sequence>
<feature type="signal peptide" evidence="1">
    <location>
        <begin position="1"/>
        <end position="29"/>
    </location>
</feature>
<keyword evidence="3" id="KW-1185">Reference proteome</keyword>
<evidence type="ECO:0000313" key="2">
    <source>
        <dbReference type="EMBL" id="NJP99337.1"/>
    </source>
</evidence>
<organism evidence="2 3">
    <name type="scientific">Streptomyces zingiberis</name>
    <dbReference type="NCBI Taxonomy" id="2053010"/>
    <lineage>
        <taxon>Bacteria</taxon>
        <taxon>Bacillati</taxon>
        <taxon>Actinomycetota</taxon>
        <taxon>Actinomycetes</taxon>
        <taxon>Kitasatosporales</taxon>
        <taxon>Streptomycetaceae</taxon>
        <taxon>Streptomyces</taxon>
    </lineage>
</organism>
<evidence type="ECO:0000256" key="1">
    <source>
        <dbReference type="SAM" id="SignalP"/>
    </source>
</evidence>
<gene>
    <name evidence="2" type="ORF">HCK00_01905</name>
</gene>